<feature type="domain" description="ABC3 transporter permease C-terminal" evidence="7">
    <location>
        <begin position="768"/>
        <end position="880"/>
    </location>
</feature>
<protein>
    <submittedName>
        <fullName evidence="9">Macrolide export ATP-binding/permease protein macB 2</fullName>
    </submittedName>
</protein>
<dbReference type="InterPro" id="IPR047699">
    <property type="entry name" value="Permease_put_prefix"/>
</dbReference>
<dbReference type="GO" id="GO:0005886">
    <property type="term" value="C:plasma membrane"/>
    <property type="evidence" value="ECO:0007669"/>
    <property type="project" value="UniProtKB-SubCell"/>
</dbReference>
<dbReference type="PANTHER" id="PTHR30572:SF18">
    <property type="entry name" value="ABC-TYPE MACROLIDE FAMILY EXPORT SYSTEM PERMEASE COMPONENT 2"/>
    <property type="match status" value="1"/>
</dbReference>
<feature type="transmembrane region" description="Helical" evidence="6">
    <location>
        <begin position="512"/>
        <end position="535"/>
    </location>
</feature>
<feature type="transmembrane region" description="Helical" evidence="6">
    <location>
        <begin position="468"/>
        <end position="491"/>
    </location>
</feature>
<feature type="transmembrane region" description="Helical" evidence="6">
    <location>
        <begin position="764"/>
        <end position="788"/>
    </location>
</feature>
<feature type="domain" description="ABC3 transporter permease C-terminal" evidence="7">
    <location>
        <begin position="380"/>
        <end position="495"/>
    </location>
</feature>
<dbReference type="Pfam" id="PF12704">
    <property type="entry name" value="MacB_PCD"/>
    <property type="match status" value="2"/>
</dbReference>
<gene>
    <name evidence="9" type="ORF">BN8_01418</name>
</gene>
<keyword evidence="4 6" id="KW-1133">Transmembrane helix</keyword>
<feature type="domain" description="MacB-like periplasmic core" evidence="8">
    <location>
        <begin position="115"/>
        <end position="333"/>
    </location>
</feature>
<keyword evidence="10" id="KW-1185">Reference proteome</keyword>
<evidence type="ECO:0000313" key="10">
    <source>
        <dbReference type="Proteomes" id="UP000009309"/>
    </source>
</evidence>
<comment type="subcellular location">
    <subcellularLocation>
        <location evidence="1">Cell membrane</location>
        <topology evidence="1">Multi-pass membrane protein</topology>
    </subcellularLocation>
</comment>
<dbReference type="GO" id="GO:0005524">
    <property type="term" value="F:ATP binding"/>
    <property type="evidence" value="ECO:0007669"/>
    <property type="project" value="UniProtKB-KW"/>
</dbReference>
<evidence type="ECO:0000313" key="9">
    <source>
        <dbReference type="EMBL" id="CCH52416.1"/>
    </source>
</evidence>
<feature type="domain" description="MacB-like periplasmic core" evidence="8">
    <location>
        <begin position="525"/>
        <end position="728"/>
    </location>
</feature>
<evidence type="ECO:0000256" key="2">
    <source>
        <dbReference type="ARBA" id="ARBA00022475"/>
    </source>
</evidence>
<keyword evidence="9" id="KW-0067">ATP-binding</keyword>
<dbReference type="NCBIfam" id="NF038404">
    <property type="entry name" value="perm_prefix_2"/>
    <property type="match status" value="1"/>
</dbReference>
<evidence type="ECO:0000259" key="8">
    <source>
        <dbReference type="Pfam" id="PF12704"/>
    </source>
</evidence>
<dbReference type="Proteomes" id="UP000009309">
    <property type="component" value="Unassembled WGS sequence"/>
</dbReference>
<evidence type="ECO:0000256" key="5">
    <source>
        <dbReference type="ARBA" id="ARBA00023136"/>
    </source>
</evidence>
<evidence type="ECO:0000256" key="6">
    <source>
        <dbReference type="SAM" id="Phobius"/>
    </source>
</evidence>
<evidence type="ECO:0000256" key="1">
    <source>
        <dbReference type="ARBA" id="ARBA00004651"/>
    </source>
</evidence>
<feature type="transmembrane region" description="Helical" evidence="6">
    <location>
        <begin position="113"/>
        <end position="136"/>
    </location>
</feature>
<dbReference type="RefSeq" id="WP_009281000.1">
    <property type="nucleotide sequence ID" value="NZ_CAIT01000005.1"/>
</dbReference>
<evidence type="ECO:0000256" key="3">
    <source>
        <dbReference type="ARBA" id="ARBA00022692"/>
    </source>
</evidence>
<dbReference type="Pfam" id="PF02687">
    <property type="entry name" value="FtsX"/>
    <property type="match status" value="2"/>
</dbReference>
<evidence type="ECO:0000259" key="7">
    <source>
        <dbReference type="Pfam" id="PF02687"/>
    </source>
</evidence>
<dbReference type="AlphaFoldDB" id="I2GEU1"/>
<keyword evidence="9" id="KW-0547">Nucleotide-binding</keyword>
<evidence type="ECO:0000256" key="4">
    <source>
        <dbReference type="ARBA" id="ARBA00022989"/>
    </source>
</evidence>
<feature type="transmembrane region" description="Helical" evidence="6">
    <location>
        <begin position="848"/>
        <end position="868"/>
    </location>
</feature>
<dbReference type="STRING" id="1185876.BN8_01418"/>
<dbReference type="PANTHER" id="PTHR30572">
    <property type="entry name" value="MEMBRANE COMPONENT OF TRANSPORTER-RELATED"/>
    <property type="match status" value="1"/>
</dbReference>
<keyword evidence="3 6" id="KW-0812">Transmembrane</keyword>
<dbReference type="EMBL" id="CAIT01000005">
    <property type="protein sequence ID" value="CCH52416.1"/>
    <property type="molecule type" value="Genomic_DNA"/>
</dbReference>
<reference evidence="9 10" key="1">
    <citation type="journal article" date="2012" name="J. Bacteriol.">
        <title>Genome Sequence of the Filamentous Bacterium Fibrisoma limi BUZ 3T.</title>
        <authorList>
            <person name="Filippini M."/>
            <person name="Qi W."/>
            <person name="Jaenicke S."/>
            <person name="Goesmann A."/>
            <person name="Smits T.H."/>
            <person name="Bagheri H.C."/>
        </authorList>
    </citation>
    <scope>NUCLEOTIDE SEQUENCE [LARGE SCALE GENOMIC DNA]</scope>
    <source>
        <strain evidence="10">BUZ 3T</strain>
    </source>
</reference>
<accession>I2GEU1</accession>
<dbReference type="InterPro" id="IPR003838">
    <property type="entry name" value="ABC3_permease_C"/>
</dbReference>
<dbReference type="GO" id="GO:0022857">
    <property type="term" value="F:transmembrane transporter activity"/>
    <property type="evidence" value="ECO:0007669"/>
    <property type="project" value="TreeGrafter"/>
</dbReference>
<comment type="caution">
    <text evidence="9">The sequence shown here is derived from an EMBL/GenBank/DDBJ whole genome shotgun (WGS) entry which is preliminary data.</text>
</comment>
<feature type="transmembrane region" description="Helical" evidence="6">
    <location>
        <begin position="430"/>
        <end position="448"/>
    </location>
</feature>
<organism evidence="9 10">
    <name type="scientific">Fibrisoma limi BUZ 3</name>
    <dbReference type="NCBI Taxonomy" id="1185876"/>
    <lineage>
        <taxon>Bacteria</taxon>
        <taxon>Pseudomonadati</taxon>
        <taxon>Bacteroidota</taxon>
        <taxon>Cytophagia</taxon>
        <taxon>Cytophagales</taxon>
        <taxon>Spirosomataceae</taxon>
        <taxon>Fibrisoma</taxon>
    </lineage>
</organism>
<dbReference type="InterPro" id="IPR025857">
    <property type="entry name" value="MacB_PCD"/>
</dbReference>
<name>I2GEU1_9BACT</name>
<feature type="transmembrane region" description="Helical" evidence="6">
    <location>
        <begin position="816"/>
        <end position="836"/>
    </location>
</feature>
<keyword evidence="5 6" id="KW-0472">Membrane</keyword>
<proteinExistence type="predicted"/>
<keyword evidence="2" id="KW-1003">Cell membrane</keyword>
<feature type="transmembrane region" description="Helical" evidence="6">
    <location>
        <begin position="374"/>
        <end position="396"/>
    </location>
</feature>
<dbReference type="InterPro" id="IPR050250">
    <property type="entry name" value="Macrolide_Exporter_MacB"/>
</dbReference>
<dbReference type="eggNOG" id="COG0577">
    <property type="taxonomic scope" value="Bacteria"/>
</dbReference>
<sequence>MALHSTNPTPPDRRPPRWADRLLKRVLPADLLEELLGDLHEQFAEQAAELGEAKARRLYALEVLRFCRPYFLKRRIRHQQRTQSDYSQPYFLSPIMIRNYIKVASRNLAKNKVYSFINVFGLALGMACSLLIGLWVKDAFSYNRFLPDAEKIAFVRVNFVDPNTGEVPVTNWVTPGPLQEAIAQDVPEVAAVTKINYGPEYLIKVGDKAAKEKGHYATDDFFGVFDLPAVYGNPKAALKQTNQIVITRKVAETFFPNGLALGKTLQLNNDKFYVVGAVIENLPSNSSLQFDWLVNWKVQEENWMKTWGNNSFQTFVRLKPHVTLAQAEAAMKDIYPRRAGKNFDTGRPTLQAITDLHLYGEYENGKPAGGRIEYVRVFAIVALFILLIACINFMNLATARSATRAREVGVRKVVGALRTSLIGQFLSESLLTSLLAAALALVLVLSVLPTFNTLFNKQLTLDFNQSDFWLLLGGLVLITGFFSGSYPALFLSSLQPIKILKGRLQFGAGPALFRRMLVVFQFSMSIFLIVGMLAVGRQMNYLRTKHLGLDRENVLYWPIEGINEPTKFNALRQEILRQPSIASVTTAGSLPVNVQGSSGDLSWPGMDPNQSSSVWAMFVGSDFTRTMNIKLADGRDFRADSPADSSNYIINEATARMMAQSAPAMKDPVGKEVTFWMGKGRIVGVMKDFHLHSLHEPIKPLILCFNGLNVEYLLVKTRPGQTQQALADLTNISKKFTPDYPFNYHFLDEEYEKLYRSEQQVNTLVNYFGILAILISCLGLFGLAAFTAEQRTKEIGVRKVLGASVTNIVGLLSKDFLLLVLIALVLAVPLAWWALSQWLGTFAYHEELSWWLFGLAGLLAVLVAFLTVSYQSIKAALMNPVKSLRAE</sequence>